<evidence type="ECO:0000259" key="3">
    <source>
        <dbReference type="Pfam" id="PF13458"/>
    </source>
</evidence>
<accession>A0A7Y0L5E2</accession>
<evidence type="ECO:0000256" key="1">
    <source>
        <dbReference type="ARBA" id="ARBA00010062"/>
    </source>
</evidence>
<gene>
    <name evidence="4" type="ORF">HIJ39_10530</name>
</gene>
<dbReference type="Gene3D" id="3.40.50.2300">
    <property type="match status" value="2"/>
</dbReference>
<dbReference type="PANTHER" id="PTHR30483">
    <property type="entry name" value="LEUCINE-SPECIFIC-BINDING PROTEIN"/>
    <property type="match status" value="1"/>
</dbReference>
<dbReference type="AlphaFoldDB" id="A0A7Y0L5E2"/>
<name>A0A7Y0L5E2_9FIRM</name>
<proteinExistence type="inferred from homology"/>
<feature type="domain" description="Leucine-binding protein" evidence="3">
    <location>
        <begin position="2"/>
        <end position="343"/>
    </location>
</feature>
<dbReference type="InterPro" id="IPR028081">
    <property type="entry name" value="Leu-bd"/>
</dbReference>
<reference evidence="4 5" key="1">
    <citation type="submission" date="2020-04" db="EMBL/GenBank/DDBJ databases">
        <authorList>
            <person name="Zhang R."/>
            <person name="Schippers A."/>
        </authorList>
    </citation>
    <scope>NUCLEOTIDE SEQUENCE [LARGE SCALE GENOMIC DNA]</scope>
    <source>
        <strain evidence="4 5">DSM 109850</strain>
    </source>
</reference>
<dbReference type="InterPro" id="IPR028082">
    <property type="entry name" value="Peripla_BP_I"/>
</dbReference>
<keyword evidence="2" id="KW-0732">Signal</keyword>
<dbReference type="EMBL" id="JABBVZ010000031">
    <property type="protein sequence ID" value="NMP22785.1"/>
    <property type="molecule type" value="Genomic_DNA"/>
</dbReference>
<dbReference type="Proteomes" id="UP000533476">
    <property type="component" value="Unassembled WGS sequence"/>
</dbReference>
<dbReference type="SUPFAM" id="SSF53822">
    <property type="entry name" value="Periplasmic binding protein-like I"/>
    <property type="match status" value="1"/>
</dbReference>
<sequence>MGTLYASSGQFSTSSMGEYQGLKFWAHEVNAQGGVYVKATGKKEKIKLVAYNDQSSTQTATTQYQQLITQNHVNMLVADFGSVLTSVGVPIAQENKMLLFDQSGSGTTFFDSNPPNPYIVLTSIQASSLWPDSLSNYILHNNIKRVAIIYGSNDFTGAQDTTLVSNLKAAGVTPVYNHPVPTSTTNFSALLNSVAATHPDMVVELGYDTNDIPFLQAVDASKYKFPKVFTIFPGQESALFAKDIGVSNLAGTYTYAAPPLTKVTGVNYGMSLSQFTSKFEKYAGVSSIDFENIAGYNTGLILQKTLATATSLKQTAFRQAVNTFSGKVTTIEGTFKINTKTGAQEGLPFPIGQWSDNNGQLGIHIYESTIKGEQ</sequence>
<comment type="caution">
    <text evidence="4">The sequence shown here is derived from an EMBL/GenBank/DDBJ whole genome shotgun (WGS) entry which is preliminary data.</text>
</comment>
<comment type="similarity">
    <text evidence="1">Belongs to the leucine-binding protein family.</text>
</comment>
<organism evidence="4 5">
    <name type="scientific">Sulfobacillus harzensis</name>
    <dbReference type="NCBI Taxonomy" id="2729629"/>
    <lineage>
        <taxon>Bacteria</taxon>
        <taxon>Bacillati</taxon>
        <taxon>Bacillota</taxon>
        <taxon>Clostridia</taxon>
        <taxon>Eubacteriales</taxon>
        <taxon>Clostridiales Family XVII. Incertae Sedis</taxon>
        <taxon>Sulfobacillus</taxon>
    </lineage>
</organism>
<evidence type="ECO:0000313" key="5">
    <source>
        <dbReference type="Proteomes" id="UP000533476"/>
    </source>
</evidence>
<dbReference type="PANTHER" id="PTHR30483:SF6">
    <property type="entry name" value="PERIPLASMIC BINDING PROTEIN OF ABC TRANSPORTER FOR NATURAL AMINO ACIDS"/>
    <property type="match status" value="1"/>
</dbReference>
<protein>
    <submittedName>
        <fullName evidence="4">ABC transporter substrate-binding protein</fullName>
    </submittedName>
</protein>
<keyword evidence="5" id="KW-1185">Reference proteome</keyword>
<evidence type="ECO:0000256" key="2">
    <source>
        <dbReference type="ARBA" id="ARBA00022729"/>
    </source>
</evidence>
<dbReference type="Pfam" id="PF13458">
    <property type="entry name" value="Peripla_BP_6"/>
    <property type="match status" value="1"/>
</dbReference>
<dbReference type="InterPro" id="IPR051010">
    <property type="entry name" value="BCAA_transport"/>
</dbReference>
<evidence type="ECO:0000313" key="4">
    <source>
        <dbReference type="EMBL" id="NMP22785.1"/>
    </source>
</evidence>